<name>A0AAE1DDA0_9GAST</name>
<evidence type="ECO:0000256" key="1">
    <source>
        <dbReference type="SAM" id="MobiDB-lite"/>
    </source>
</evidence>
<protein>
    <submittedName>
        <fullName evidence="2">Uncharacterized protein</fullName>
    </submittedName>
</protein>
<feature type="compositionally biased region" description="Basic and acidic residues" evidence="1">
    <location>
        <begin position="17"/>
        <end position="30"/>
    </location>
</feature>
<organism evidence="2 3">
    <name type="scientific">Elysia crispata</name>
    <name type="common">lettuce slug</name>
    <dbReference type="NCBI Taxonomy" id="231223"/>
    <lineage>
        <taxon>Eukaryota</taxon>
        <taxon>Metazoa</taxon>
        <taxon>Spiralia</taxon>
        <taxon>Lophotrochozoa</taxon>
        <taxon>Mollusca</taxon>
        <taxon>Gastropoda</taxon>
        <taxon>Heterobranchia</taxon>
        <taxon>Euthyneura</taxon>
        <taxon>Panpulmonata</taxon>
        <taxon>Sacoglossa</taxon>
        <taxon>Placobranchoidea</taxon>
        <taxon>Plakobranchidae</taxon>
        <taxon>Elysia</taxon>
    </lineage>
</organism>
<proteinExistence type="predicted"/>
<keyword evidence="3" id="KW-1185">Reference proteome</keyword>
<dbReference type="AlphaFoldDB" id="A0AAE1DDA0"/>
<evidence type="ECO:0000313" key="3">
    <source>
        <dbReference type="Proteomes" id="UP001283361"/>
    </source>
</evidence>
<sequence length="84" mass="9206">MHQVTPGRIRAHSPHGGGKDRGKDGGRTDLRPNTAPRAQFVQLCDKNFQQTSGQTPRQELSVSSFVTNYPSTPTPNISPRAEHV</sequence>
<accession>A0AAE1DDA0</accession>
<reference evidence="2" key="1">
    <citation type="journal article" date="2023" name="G3 (Bethesda)">
        <title>A reference genome for the long-term kleptoplast-retaining sea slug Elysia crispata morphotype clarki.</title>
        <authorList>
            <person name="Eastman K.E."/>
            <person name="Pendleton A.L."/>
            <person name="Shaikh M.A."/>
            <person name="Suttiyut T."/>
            <person name="Ogas R."/>
            <person name="Tomko P."/>
            <person name="Gavelis G."/>
            <person name="Widhalm J.R."/>
            <person name="Wisecaver J.H."/>
        </authorList>
    </citation>
    <scope>NUCLEOTIDE SEQUENCE</scope>
    <source>
        <strain evidence="2">ECLA1</strain>
    </source>
</reference>
<comment type="caution">
    <text evidence="2">The sequence shown here is derived from an EMBL/GenBank/DDBJ whole genome shotgun (WGS) entry which is preliminary data.</text>
</comment>
<gene>
    <name evidence="2" type="ORF">RRG08_017061</name>
</gene>
<dbReference type="Proteomes" id="UP001283361">
    <property type="component" value="Unassembled WGS sequence"/>
</dbReference>
<dbReference type="EMBL" id="JAWDGP010004338">
    <property type="protein sequence ID" value="KAK3765178.1"/>
    <property type="molecule type" value="Genomic_DNA"/>
</dbReference>
<feature type="region of interest" description="Disordered" evidence="1">
    <location>
        <begin position="1"/>
        <end position="37"/>
    </location>
</feature>
<evidence type="ECO:0000313" key="2">
    <source>
        <dbReference type="EMBL" id="KAK3765178.1"/>
    </source>
</evidence>